<accession>A0AA42CFW3</accession>
<keyword evidence="2" id="KW-0677">Repeat</keyword>
<sequence>MTLMRDETIAAAEAVASCLAQRAAFTALGARLRALDPPFVVVCARGSSSHAGTYLRVLLGKQLGLVAAAAMPSIASVYHRPQRLHGALFIAISQSGGSPDVLASAEQARAAGALTLAIVNNAASPLAQACEHVLDMAAGPERSVAATKTVLASLAASLALVDAWQDGAPAAAALAALPTRLAEATALDWSPLTHVLAHTDRIFAVGRGPALGIAKEAALKLAETCGIAGMAFSAAELAHGPMALAGPAFPVLAFLQNDASRPHSEQLLAGLAARGAAVLTAGGTVAGATALPVLPPSHPDADLLPALVSFYLAAEAAARRRGLDPDRPPALQKVTRTI</sequence>
<evidence type="ECO:0000313" key="5">
    <source>
        <dbReference type="Proteomes" id="UP001165679"/>
    </source>
</evidence>
<keyword evidence="5" id="KW-1185">Reference proteome</keyword>
<dbReference type="GO" id="GO:0097367">
    <property type="term" value="F:carbohydrate derivative binding"/>
    <property type="evidence" value="ECO:0007669"/>
    <property type="project" value="InterPro"/>
</dbReference>
<evidence type="ECO:0000256" key="2">
    <source>
        <dbReference type="ARBA" id="ARBA00022737"/>
    </source>
</evidence>
<dbReference type="Gene3D" id="3.40.50.10490">
    <property type="entry name" value="Glucose-6-phosphate isomerase like protein, domain 1"/>
    <property type="match status" value="2"/>
</dbReference>
<dbReference type="CDD" id="cd05008">
    <property type="entry name" value="SIS_GlmS_GlmD_1"/>
    <property type="match status" value="1"/>
</dbReference>
<dbReference type="EMBL" id="JAPDNT010000008">
    <property type="protein sequence ID" value="MCW3475351.1"/>
    <property type="molecule type" value="Genomic_DNA"/>
</dbReference>
<keyword evidence="1" id="KW-0808">Transferase</keyword>
<dbReference type="PROSITE" id="PS51464">
    <property type="entry name" value="SIS"/>
    <property type="match status" value="2"/>
</dbReference>
<dbReference type="Proteomes" id="UP001165679">
    <property type="component" value="Unassembled WGS sequence"/>
</dbReference>
<proteinExistence type="predicted"/>
<dbReference type="GO" id="GO:0008483">
    <property type="term" value="F:transaminase activity"/>
    <property type="evidence" value="ECO:0007669"/>
    <property type="project" value="UniProtKB-KW"/>
</dbReference>
<dbReference type="InterPro" id="IPR001347">
    <property type="entry name" value="SIS_dom"/>
</dbReference>
<keyword evidence="1" id="KW-0032">Aminotransferase</keyword>
<feature type="domain" description="SIS" evidence="3">
    <location>
        <begin position="28"/>
        <end position="166"/>
    </location>
</feature>
<dbReference type="AlphaFoldDB" id="A0AA42CFW3"/>
<reference evidence="4" key="1">
    <citation type="submission" date="2022-09" db="EMBL/GenBank/DDBJ databases">
        <title>Rhodovastum sp. nov. RN2-1 isolated from soil in Seongnam, South Korea.</title>
        <authorList>
            <person name="Le N.T."/>
        </authorList>
    </citation>
    <scope>NUCLEOTIDE SEQUENCE</scope>
    <source>
        <strain evidence="4">RN2-1</strain>
    </source>
</reference>
<dbReference type="CDD" id="cd05009">
    <property type="entry name" value="SIS_GlmS_GlmD_2"/>
    <property type="match status" value="1"/>
</dbReference>
<gene>
    <name evidence="4" type="ORF">OL599_12280</name>
</gene>
<reference evidence="4" key="2">
    <citation type="submission" date="2022-10" db="EMBL/GenBank/DDBJ databases">
        <authorList>
            <person name="Trinh H.N."/>
        </authorList>
    </citation>
    <scope>NUCLEOTIDE SEQUENCE</scope>
    <source>
        <strain evidence="4">RN2-1</strain>
    </source>
</reference>
<feature type="domain" description="SIS" evidence="3">
    <location>
        <begin position="192"/>
        <end position="323"/>
    </location>
</feature>
<name>A0AA42CFW3_9PROT</name>
<evidence type="ECO:0000256" key="1">
    <source>
        <dbReference type="ARBA" id="ARBA00022576"/>
    </source>
</evidence>
<comment type="caution">
    <text evidence="4">The sequence shown here is derived from an EMBL/GenBank/DDBJ whole genome shotgun (WGS) entry which is preliminary data.</text>
</comment>
<dbReference type="GO" id="GO:1901135">
    <property type="term" value="P:carbohydrate derivative metabolic process"/>
    <property type="evidence" value="ECO:0007669"/>
    <property type="project" value="InterPro"/>
</dbReference>
<dbReference type="PANTHER" id="PTHR10937:SF8">
    <property type="entry name" value="AMINOTRANSFERASE-RELATED"/>
    <property type="match status" value="1"/>
</dbReference>
<dbReference type="InterPro" id="IPR035466">
    <property type="entry name" value="GlmS/AgaS_SIS"/>
</dbReference>
<dbReference type="SUPFAM" id="SSF53697">
    <property type="entry name" value="SIS domain"/>
    <property type="match status" value="1"/>
</dbReference>
<evidence type="ECO:0000259" key="3">
    <source>
        <dbReference type="PROSITE" id="PS51464"/>
    </source>
</evidence>
<organism evidence="4 5">
    <name type="scientific">Limobrevibacterium gyesilva</name>
    <dbReference type="NCBI Taxonomy" id="2991712"/>
    <lineage>
        <taxon>Bacteria</taxon>
        <taxon>Pseudomonadati</taxon>
        <taxon>Pseudomonadota</taxon>
        <taxon>Alphaproteobacteria</taxon>
        <taxon>Acetobacterales</taxon>
        <taxon>Acetobacteraceae</taxon>
        <taxon>Limobrevibacterium</taxon>
    </lineage>
</organism>
<dbReference type="InterPro" id="IPR046348">
    <property type="entry name" value="SIS_dom_sf"/>
</dbReference>
<evidence type="ECO:0000313" key="4">
    <source>
        <dbReference type="EMBL" id="MCW3475351.1"/>
    </source>
</evidence>
<dbReference type="Pfam" id="PF01380">
    <property type="entry name" value="SIS"/>
    <property type="match status" value="2"/>
</dbReference>
<dbReference type="PANTHER" id="PTHR10937">
    <property type="entry name" value="GLUCOSAMINE--FRUCTOSE-6-PHOSPHATE AMINOTRANSFERASE, ISOMERIZING"/>
    <property type="match status" value="1"/>
</dbReference>
<dbReference type="RefSeq" id="WP_264714064.1">
    <property type="nucleotide sequence ID" value="NZ_JAPDNT010000008.1"/>
</dbReference>
<dbReference type="InterPro" id="IPR035490">
    <property type="entry name" value="GlmS/FrlB_SIS"/>
</dbReference>
<protein>
    <submittedName>
        <fullName evidence="4">SIS domain-containing protein</fullName>
    </submittedName>
</protein>